<sequence length="74" mass="8135">MTEQGSAEPAPEDRAQAEFQAQSELPAQGIVAEFWDFLCHNKKWWLAPIIIALLLIALLVVISGSGLAPFIYPI</sequence>
<accession>A0A518ACS2</accession>
<keyword evidence="2" id="KW-1185">Reference proteome</keyword>
<dbReference type="RefSeq" id="WP_145113454.1">
    <property type="nucleotide sequence ID" value="NZ_CP036277.1"/>
</dbReference>
<dbReference type="Pfam" id="PF19451">
    <property type="entry name" value="DUF5989"/>
    <property type="match status" value="1"/>
</dbReference>
<dbReference type="EMBL" id="CP037421">
    <property type="protein sequence ID" value="QDT29456.1"/>
    <property type="molecule type" value="Genomic_DNA"/>
</dbReference>
<protein>
    <submittedName>
        <fullName evidence="1">Uncharacterized protein</fullName>
    </submittedName>
</protein>
<dbReference type="Proteomes" id="UP000315647">
    <property type="component" value="Chromosome"/>
</dbReference>
<accession>A0A517QCU7</accession>
<evidence type="ECO:0000313" key="2">
    <source>
        <dbReference type="Proteomes" id="UP000315647"/>
    </source>
</evidence>
<proteinExistence type="predicted"/>
<gene>
    <name evidence="1" type="ORF">Enr10x_48100</name>
</gene>
<dbReference type="InterPro" id="IPR046031">
    <property type="entry name" value="DUF5989"/>
</dbReference>
<organism evidence="1 2">
    <name type="scientific">Gimesia panareensis</name>
    <dbReference type="NCBI Taxonomy" id="2527978"/>
    <lineage>
        <taxon>Bacteria</taxon>
        <taxon>Pseudomonadati</taxon>
        <taxon>Planctomycetota</taxon>
        <taxon>Planctomycetia</taxon>
        <taxon>Planctomycetales</taxon>
        <taxon>Planctomycetaceae</taxon>
        <taxon>Gimesia</taxon>
    </lineage>
</organism>
<dbReference type="AlphaFoldDB" id="A0A518ACS2"/>
<reference evidence="1 2" key="1">
    <citation type="submission" date="2019-03" db="EMBL/GenBank/DDBJ databases">
        <title>Deep-cultivation of Planctomycetes and their phenomic and genomic characterization uncovers novel biology.</title>
        <authorList>
            <person name="Wiegand S."/>
            <person name="Jogler M."/>
            <person name="Boedeker C."/>
            <person name="Pinto D."/>
            <person name="Vollmers J."/>
            <person name="Rivas-Marin E."/>
            <person name="Kohn T."/>
            <person name="Peeters S.H."/>
            <person name="Heuer A."/>
            <person name="Rast P."/>
            <person name="Oberbeckmann S."/>
            <person name="Bunk B."/>
            <person name="Jeske O."/>
            <person name="Meyerdierks A."/>
            <person name="Storesund J.E."/>
            <person name="Kallscheuer N."/>
            <person name="Luecker S."/>
            <person name="Lage O.M."/>
            <person name="Pohl T."/>
            <person name="Merkel B.J."/>
            <person name="Hornburger P."/>
            <person name="Mueller R.-W."/>
            <person name="Bruemmer F."/>
            <person name="Labrenz M."/>
            <person name="Spormann A.M."/>
            <person name="Op den Camp H."/>
            <person name="Overmann J."/>
            <person name="Amann R."/>
            <person name="Jetten M.S.M."/>
            <person name="Mascher T."/>
            <person name="Medema M.H."/>
            <person name="Devos D.P."/>
            <person name="Kaster A.-K."/>
            <person name="Ovreas L."/>
            <person name="Rohde M."/>
            <person name="Galperin M.Y."/>
            <person name="Jogler C."/>
        </authorList>
    </citation>
    <scope>NUCLEOTIDE SEQUENCE [LARGE SCALE GENOMIC DNA]</scope>
    <source>
        <strain evidence="1 2">Enr10</strain>
    </source>
</reference>
<evidence type="ECO:0000313" key="1">
    <source>
        <dbReference type="EMBL" id="QDT29456.1"/>
    </source>
</evidence>
<name>A0A518ACS2_9PLAN</name>